<evidence type="ECO:0000313" key="12">
    <source>
        <dbReference type="EMBL" id="RKP13419.1"/>
    </source>
</evidence>
<keyword evidence="13" id="KW-1185">Reference proteome</keyword>
<sequence length="828" mass="92854">MSDFLSPPDEAAVTAAFSEKRWVWLMDEEEGYIAGHIVSEPGADTETDEEVDVELEGGEKRRVALSQTERMNPPKFDKAEDMADLGYLNEASVVHNLRLRYFSDLIYTYSGLFLVAINPYKYLPIYTEETIRSYGNYKRGEMPPHIYAISDTAYHDMLQHRENQSILITGESGAGKTENTKKVIQYLTTIASDSVLGSGPKEKSALERQILQANPILEAFGNAQTIRNHNSSRFGKFIRIEFGSGGSISGGNIEWYLLEKSRVTHQQPQERNYHIFYQLLKGASPEMRKQLVLEGEIKDYAYTKDSMESIDGVDDIKSFEELQEALEIMGINKEEQMGYFRILSGILWLGNIELTKDRSDQAQMPDAAAAEKLCHVLGLPVTEFIKGLLRPTMRAGRDWVTRGQSLGQARYAGEALARALYERMFGVLVTHINHGVTTISATALPKKSFIGVLDIAGFEIFESNSLEQLLINYTNERLQQFFNHHMFILEQEEYRQEGIPWSFIDFGLDLAPTIDLIERNRPMGILACLDEESVMPRGSDLTFQEKLDAVWKGGSSEGSNRYETLRFRSGFILRHYASRVEYDTQGWLDKNKDPVNDDLARLMTTSTDPMVRSLFPDYARGNGRGEESEAAGGTPRGRARGGTFRTAGQRHKEQLGALMAQLHSTEPHFVRCILPNGNKRPGKLNVPMVLNQLRCNGVLEGIRITRAGFPSRLTFYDLRQRYEILVGGGGYVDGKVSASLLLRALGIDEGGYRVGKSRVFFRTEPPNSRISSKSCKASVVVIWGGEATVGLKSKTKRFACCKNMLKFMPTLGFGPGGGFTAVYDPSFL</sequence>
<evidence type="ECO:0000256" key="1">
    <source>
        <dbReference type="ARBA" id="ARBA00008314"/>
    </source>
</evidence>
<dbReference type="EMBL" id="KZ988026">
    <property type="protein sequence ID" value="RKP13419.1"/>
    <property type="molecule type" value="Genomic_DNA"/>
</dbReference>
<accession>A0A4V1IY59</accession>
<dbReference type="PROSITE" id="PS51844">
    <property type="entry name" value="SH3_LIKE"/>
    <property type="match status" value="1"/>
</dbReference>
<dbReference type="GO" id="GO:0005524">
    <property type="term" value="F:ATP binding"/>
    <property type="evidence" value="ECO:0007669"/>
    <property type="project" value="UniProtKB-UniRule"/>
</dbReference>
<keyword evidence="3 8" id="KW-0067">ATP-binding</keyword>
<dbReference type="InterPro" id="IPR008989">
    <property type="entry name" value="Myosin_S1_N"/>
</dbReference>
<reference evidence="13" key="1">
    <citation type="journal article" date="2018" name="Nat. Microbiol.">
        <title>Leveraging single-cell genomics to expand the fungal tree of life.</title>
        <authorList>
            <person name="Ahrendt S.R."/>
            <person name="Quandt C.A."/>
            <person name="Ciobanu D."/>
            <person name="Clum A."/>
            <person name="Salamov A."/>
            <person name="Andreopoulos B."/>
            <person name="Cheng J.F."/>
            <person name="Woyke T."/>
            <person name="Pelin A."/>
            <person name="Henrissat B."/>
            <person name="Reynolds N.K."/>
            <person name="Benny G.L."/>
            <person name="Smith M.E."/>
            <person name="James T.Y."/>
            <person name="Grigoriev I.V."/>
        </authorList>
    </citation>
    <scope>NUCLEOTIDE SEQUENCE [LARGE SCALE GENOMIC DNA]</scope>
</reference>
<evidence type="ECO:0000256" key="3">
    <source>
        <dbReference type="ARBA" id="ARBA00022840"/>
    </source>
</evidence>
<proteinExistence type="inferred from homology"/>
<organism evidence="12 13">
    <name type="scientific">Piptocephalis cylindrospora</name>
    <dbReference type="NCBI Taxonomy" id="1907219"/>
    <lineage>
        <taxon>Eukaryota</taxon>
        <taxon>Fungi</taxon>
        <taxon>Fungi incertae sedis</taxon>
        <taxon>Zoopagomycota</taxon>
        <taxon>Zoopagomycotina</taxon>
        <taxon>Zoopagomycetes</taxon>
        <taxon>Zoopagales</taxon>
        <taxon>Piptocephalidaceae</taxon>
        <taxon>Piptocephalis</taxon>
    </lineage>
</organism>
<dbReference type="PRINTS" id="PR00193">
    <property type="entry name" value="MYOSINHEAVY"/>
</dbReference>
<dbReference type="Gene3D" id="3.30.70.1590">
    <property type="match status" value="1"/>
</dbReference>
<dbReference type="Gene3D" id="3.40.850.10">
    <property type="entry name" value="Kinesin motor domain"/>
    <property type="match status" value="1"/>
</dbReference>
<keyword evidence="7 8" id="KW-0009">Actin-binding</keyword>
<dbReference type="Gene3D" id="1.20.58.530">
    <property type="match status" value="1"/>
</dbReference>
<dbReference type="CDD" id="cd01377">
    <property type="entry name" value="MYSc_class_II"/>
    <property type="match status" value="1"/>
</dbReference>
<keyword evidence="2 8" id="KW-0547">Nucleotide-binding</keyword>
<dbReference type="PANTHER" id="PTHR13140">
    <property type="entry name" value="MYOSIN"/>
    <property type="match status" value="1"/>
</dbReference>
<dbReference type="FunFam" id="1.10.10.820:FF:000001">
    <property type="entry name" value="Myosin heavy chain"/>
    <property type="match status" value="1"/>
</dbReference>
<dbReference type="Gene3D" id="2.30.30.360">
    <property type="entry name" value="Myosin S1 fragment, N-terminal"/>
    <property type="match status" value="1"/>
</dbReference>
<dbReference type="GO" id="GO:0016787">
    <property type="term" value="F:hydrolase activity"/>
    <property type="evidence" value="ECO:0007669"/>
    <property type="project" value="UniProtKB-KW"/>
</dbReference>
<dbReference type="PANTHER" id="PTHR13140:SF857">
    <property type="entry name" value="MYOSIN-11"/>
    <property type="match status" value="1"/>
</dbReference>
<dbReference type="GO" id="GO:0000146">
    <property type="term" value="F:microfilament motor activity"/>
    <property type="evidence" value="ECO:0007669"/>
    <property type="project" value="TreeGrafter"/>
</dbReference>
<dbReference type="Gene3D" id="1.10.10.820">
    <property type="match status" value="1"/>
</dbReference>
<feature type="region of interest" description="Disordered" evidence="9">
    <location>
        <begin position="617"/>
        <end position="643"/>
    </location>
</feature>
<dbReference type="Pfam" id="PF00063">
    <property type="entry name" value="Myosin_head"/>
    <property type="match status" value="1"/>
</dbReference>
<evidence type="ECO:0000256" key="6">
    <source>
        <dbReference type="ARBA" id="ARBA00023175"/>
    </source>
</evidence>
<protein>
    <submittedName>
        <fullName evidence="12">P-loop containing nucleoside triphosphate hydrolase protein</fullName>
    </submittedName>
</protein>
<dbReference type="SUPFAM" id="SSF52540">
    <property type="entry name" value="P-loop containing nucleoside triphosphate hydrolases"/>
    <property type="match status" value="1"/>
</dbReference>
<evidence type="ECO:0000256" key="2">
    <source>
        <dbReference type="ARBA" id="ARBA00022741"/>
    </source>
</evidence>
<dbReference type="OrthoDB" id="6108017at2759"/>
<gene>
    <name evidence="12" type="ORF">BJ684DRAFT_22794</name>
</gene>
<feature type="region of interest" description="Actin-binding" evidence="8">
    <location>
        <begin position="655"/>
        <end position="677"/>
    </location>
</feature>
<evidence type="ECO:0000259" key="10">
    <source>
        <dbReference type="PROSITE" id="PS51456"/>
    </source>
</evidence>
<dbReference type="InterPro" id="IPR004009">
    <property type="entry name" value="SH3_Myosin"/>
</dbReference>
<dbReference type="AlphaFoldDB" id="A0A4V1IY59"/>
<dbReference type="GO" id="GO:0007015">
    <property type="term" value="P:actin filament organization"/>
    <property type="evidence" value="ECO:0007669"/>
    <property type="project" value="TreeGrafter"/>
</dbReference>
<evidence type="ECO:0000256" key="5">
    <source>
        <dbReference type="ARBA" id="ARBA00023123"/>
    </source>
</evidence>
<dbReference type="Gene3D" id="1.20.120.720">
    <property type="entry name" value="Myosin VI head, motor domain, U50 subdomain"/>
    <property type="match status" value="1"/>
</dbReference>
<dbReference type="GO" id="GO:0016459">
    <property type="term" value="C:myosin complex"/>
    <property type="evidence" value="ECO:0007669"/>
    <property type="project" value="UniProtKB-KW"/>
</dbReference>
<evidence type="ECO:0000256" key="9">
    <source>
        <dbReference type="SAM" id="MobiDB-lite"/>
    </source>
</evidence>
<dbReference type="Pfam" id="PF02736">
    <property type="entry name" value="Myosin_N"/>
    <property type="match status" value="1"/>
</dbReference>
<keyword evidence="12" id="KW-0378">Hydrolase</keyword>
<keyword evidence="5 8" id="KW-0518">Myosin</keyword>
<dbReference type="InterPro" id="IPR036961">
    <property type="entry name" value="Kinesin_motor_dom_sf"/>
</dbReference>
<evidence type="ECO:0000256" key="7">
    <source>
        <dbReference type="ARBA" id="ARBA00023203"/>
    </source>
</evidence>
<feature type="domain" description="Myosin N-terminal SH3-like" evidence="11">
    <location>
        <begin position="18"/>
        <end position="73"/>
    </location>
</feature>
<dbReference type="FunFam" id="3.40.850.10:FF:000101">
    <property type="entry name" value="Slow myosin heavy chain 2"/>
    <property type="match status" value="1"/>
</dbReference>
<feature type="binding site" evidence="8">
    <location>
        <begin position="170"/>
        <end position="177"/>
    </location>
    <ligand>
        <name>ATP</name>
        <dbReference type="ChEBI" id="CHEBI:30616"/>
    </ligand>
</feature>
<dbReference type="Proteomes" id="UP000267251">
    <property type="component" value="Unassembled WGS sequence"/>
</dbReference>
<keyword evidence="4" id="KW-0175">Coiled coil</keyword>
<evidence type="ECO:0000259" key="11">
    <source>
        <dbReference type="PROSITE" id="PS51844"/>
    </source>
</evidence>
<comment type="similarity">
    <text evidence="1 8">Belongs to the TRAFAC class myosin-kinesin ATPase superfamily. Myosin family.</text>
</comment>
<dbReference type="PROSITE" id="PS51456">
    <property type="entry name" value="MYOSIN_MOTOR"/>
    <property type="match status" value="1"/>
</dbReference>
<dbReference type="SMART" id="SM00242">
    <property type="entry name" value="MYSc"/>
    <property type="match status" value="1"/>
</dbReference>
<name>A0A4V1IY59_9FUNG</name>
<dbReference type="InterPro" id="IPR027417">
    <property type="entry name" value="P-loop_NTPase"/>
</dbReference>
<evidence type="ECO:0000313" key="13">
    <source>
        <dbReference type="Proteomes" id="UP000267251"/>
    </source>
</evidence>
<evidence type="ECO:0000256" key="8">
    <source>
        <dbReference type="PROSITE-ProRule" id="PRU00782"/>
    </source>
</evidence>
<feature type="domain" description="Myosin motor" evidence="10">
    <location>
        <begin position="77"/>
        <end position="775"/>
    </location>
</feature>
<dbReference type="InterPro" id="IPR001609">
    <property type="entry name" value="Myosin_head_motor_dom-like"/>
</dbReference>
<keyword evidence="6 8" id="KW-0505">Motor protein</keyword>
<dbReference type="SUPFAM" id="SSF50084">
    <property type="entry name" value="Myosin S1 fragment, N-terminal domain"/>
    <property type="match status" value="1"/>
</dbReference>
<dbReference type="GO" id="GO:0005737">
    <property type="term" value="C:cytoplasm"/>
    <property type="evidence" value="ECO:0007669"/>
    <property type="project" value="TreeGrafter"/>
</dbReference>
<dbReference type="GO" id="GO:0016020">
    <property type="term" value="C:membrane"/>
    <property type="evidence" value="ECO:0007669"/>
    <property type="project" value="TreeGrafter"/>
</dbReference>
<dbReference type="GO" id="GO:0051015">
    <property type="term" value="F:actin filament binding"/>
    <property type="evidence" value="ECO:0007669"/>
    <property type="project" value="InterPro"/>
</dbReference>
<evidence type="ECO:0000256" key="4">
    <source>
        <dbReference type="ARBA" id="ARBA00023054"/>
    </source>
</evidence>